<keyword evidence="4" id="KW-0967">Endosome</keyword>
<dbReference type="RefSeq" id="XP_033462945.1">
    <property type="nucleotide sequence ID" value="XM_033600805.1"/>
</dbReference>
<feature type="compositionally biased region" description="Basic residues" evidence="7">
    <location>
        <begin position="199"/>
        <end position="210"/>
    </location>
</feature>
<dbReference type="InterPro" id="IPR005024">
    <property type="entry name" value="Snf7_fam"/>
</dbReference>
<protein>
    <submittedName>
        <fullName evidence="9">Snf7-domain-containing protein</fullName>
    </submittedName>
</protein>
<sequence>MGNTGSSNKISQQDRAILDLKIQRDKLHQYQKRITVVTTRETEIAKECLRKGDKQRALLALRRKKYQESLLEKTDQQLAQLQALTSDVEFALVQKDVIFGLQQGTAVLKAIHKEIGGLEKVEMILEESAEAQAYQREISEMLAGQMSNEDEDAVEDELEALEREAGILPKMPDAPTITNEEMPDAPQTLPTESKEEQMKRRRREREKKSRVGAIEA</sequence>
<dbReference type="PANTHER" id="PTHR22761:SF5">
    <property type="entry name" value="CHARGED MULTIVESICULAR BODY PROTEIN 6"/>
    <property type="match status" value="1"/>
</dbReference>
<comment type="similarity">
    <text evidence="2">Belongs to the SNF7 family.</text>
</comment>
<dbReference type="GO" id="GO:0000815">
    <property type="term" value="C:ESCRT III complex"/>
    <property type="evidence" value="ECO:0007669"/>
    <property type="project" value="TreeGrafter"/>
</dbReference>
<evidence type="ECO:0000256" key="2">
    <source>
        <dbReference type="ARBA" id="ARBA00006190"/>
    </source>
</evidence>
<comment type="subcellular location">
    <subcellularLocation>
        <location evidence="1">Endosome membrane</location>
    </subcellularLocation>
</comment>
<reference evidence="9" key="3">
    <citation type="submission" date="2025-08" db="UniProtKB">
        <authorList>
            <consortium name="RefSeq"/>
        </authorList>
    </citation>
    <scope>IDENTIFICATION</scope>
    <source>
        <strain evidence="9">CBS 342.82</strain>
    </source>
</reference>
<feature type="region of interest" description="Disordered" evidence="7">
    <location>
        <begin position="165"/>
        <end position="216"/>
    </location>
</feature>
<proteinExistence type="inferred from homology"/>
<evidence type="ECO:0000313" key="8">
    <source>
        <dbReference type="Proteomes" id="UP000504637"/>
    </source>
</evidence>
<dbReference type="AlphaFoldDB" id="A0A6J3ME71"/>
<dbReference type="GO" id="GO:0006900">
    <property type="term" value="P:vesicle budding from membrane"/>
    <property type="evidence" value="ECO:0007669"/>
    <property type="project" value="TreeGrafter"/>
</dbReference>
<reference evidence="9" key="2">
    <citation type="submission" date="2020-04" db="EMBL/GenBank/DDBJ databases">
        <authorList>
            <consortium name="NCBI Genome Project"/>
        </authorList>
    </citation>
    <scope>NUCLEOTIDE SEQUENCE</scope>
    <source>
        <strain evidence="9">CBS 342.82</strain>
    </source>
</reference>
<evidence type="ECO:0000256" key="6">
    <source>
        <dbReference type="ARBA" id="ARBA00023136"/>
    </source>
</evidence>
<evidence type="ECO:0000313" key="9">
    <source>
        <dbReference type="RefSeq" id="XP_033462945.1"/>
    </source>
</evidence>
<organism evidence="9">
    <name type="scientific">Dissoconium aciculare CBS 342.82</name>
    <dbReference type="NCBI Taxonomy" id="1314786"/>
    <lineage>
        <taxon>Eukaryota</taxon>
        <taxon>Fungi</taxon>
        <taxon>Dikarya</taxon>
        <taxon>Ascomycota</taxon>
        <taxon>Pezizomycotina</taxon>
        <taxon>Dothideomycetes</taxon>
        <taxon>Dothideomycetidae</taxon>
        <taxon>Mycosphaerellales</taxon>
        <taxon>Dissoconiaceae</taxon>
        <taxon>Dissoconium</taxon>
    </lineage>
</organism>
<name>A0A6J3ME71_9PEZI</name>
<accession>A0A6J3ME71</accession>
<dbReference type="Pfam" id="PF03357">
    <property type="entry name" value="Snf7"/>
    <property type="match status" value="1"/>
</dbReference>
<dbReference type="Proteomes" id="UP000504637">
    <property type="component" value="Unplaced"/>
</dbReference>
<dbReference type="GO" id="GO:0005771">
    <property type="term" value="C:multivesicular body"/>
    <property type="evidence" value="ECO:0007669"/>
    <property type="project" value="TreeGrafter"/>
</dbReference>
<keyword evidence="8" id="KW-1185">Reference proteome</keyword>
<keyword evidence="3" id="KW-0813">Transport</keyword>
<evidence type="ECO:0000256" key="3">
    <source>
        <dbReference type="ARBA" id="ARBA00022448"/>
    </source>
</evidence>
<dbReference type="Gene3D" id="1.10.287.1060">
    <property type="entry name" value="ESAT-6-like"/>
    <property type="match status" value="1"/>
</dbReference>
<keyword evidence="5" id="KW-0653">Protein transport</keyword>
<dbReference type="GeneID" id="54358605"/>
<dbReference type="GO" id="GO:0015031">
    <property type="term" value="P:protein transport"/>
    <property type="evidence" value="ECO:0007669"/>
    <property type="project" value="UniProtKB-KW"/>
</dbReference>
<gene>
    <name evidence="9" type="ORF">K489DRAFT_311744</name>
</gene>
<evidence type="ECO:0000256" key="4">
    <source>
        <dbReference type="ARBA" id="ARBA00022753"/>
    </source>
</evidence>
<dbReference type="OrthoDB" id="441172at2759"/>
<reference evidence="9" key="1">
    <citation type="submission" date="2020-01" db="EMBL/GenBank/DDBJ databases">
        <authorList>
            <consortium name="DOE Joint Genome Institute"/>
            <person name="Haridas S."/>
            <person name="Albert R."/>
            <person name="Binder M."/>
            <person name="Bloem J."/>
            <person name="Labutti K."/>
            <person name="Salamov A."/>
            <person name="Andreopoulos B."/>
            <person name="Baker S.E."/>
            <person name="Barry K."/>
            <person name="Bills G."/>
            <person name="Bluhm B.H."/>
            <person name="Cannon C."/>
            <person name="Castanera R."/>
            <person name="Culley D.E."/>
            <person name="Daum C."/>
            <person name="Ezra D."/>
            <person name="Gonzalez J.B."/>
            <person name="Henrissat B."/>
            <person name="Kuo A."/>
            <person name="Liang C."/>
            <person name="Lipzen A."/>
            <person name="Lutzoni F."/>
            <person name="Magnuson J."/>
            <person name="Mondo S."/>
            <person name="Nolan M."/>
            <person name="Ohm R."/>
            <person name="Pangilinan J."/>
            <person name="Park H.-J."/>
            <person name="Ramirez L."/>
            <person name="Alfaro M."/>
            <person name="Sun H."/>
            <person name="Tritt A."/>
            <person name="Yoshinaga Y."/>
            <person name="Zwiers L.-H."/>
            <person name="Turgeon B.G."/>
            <person name="Goodwin S.B."/>
            <person name="Spatafora J.W."/>
            <person name="Crous P.W."/>
            <person name="Grigoriev I.V."/>
        </authorList>
    </citation>
    <scope>NUCLEOTIDE SEQUENCE</scope>
    <source>
        <strain evidence="9">CBS 342.82</strain>
    </source>
</reference>
<dbReference type="PANTHER" id="PTHR22761">
    <property type="entry name" value="CHARGED MULTIVESICULAR BODY PROTEIN"/>
    <property type="match status" value="1"/>
</dbReference>
<evidence type="ECO:0000256" key="7">
    <source>
        <dbReference type="SAM" id="MobiDB-lite"/>
    </source>
</evidence>
<evidence type="ECO:0000256" key="1">
    <source>
        <dbReference type="ARBA" id="ARBA00004608"/>
    </source>
</evidence>
<evidence type="ECO:0000256" key="5">
    <source>
        <dbReference type="ARBA" id="ARBA00022927"/>
    </source>
</evidence>
<keyword evidence="6" id="KW-0472">Membrane</keyword>
<dbReference type="GO" id="GO:0032511">
    <property type="term" value="P:late endosome to vacuole transport via multivesicular body sorting pathway"/>
    <property type="evidence" value="ECO:0007669"/>
    <property type="project" value="TreeGrafter"/>
</dbReference>